<reference evidence="2" key="1">
    <citation type="submission" date="2016-11" db="UniProtKB">
        <authorList>
            <consortium name="WormBaseParasite"/>
        </authorList>
    </citation>
    <scope>IDENTIFICATION</scope>
</reference>
<proteinExistence type="predicted"/>
<evidence type="ECO:0000313" key="1">
    <source>
        <dbReference type="Proteomes" id="UP000095283"/>
    </source>
</evidence>
<evidence type="ECO:0000313" key="2">
    <source>
        <dbReference type="WBParaSite" id="Hba_11397"/>
    </source>
</evidence>
<keyword evidence="1" id="KW-1185">Reference proteome</keyword>
<protein>
    <submittedName>
        <fullName evidence="2">MAM domain-containing protein</fullName>
    </submittedName>
</protein>
<organism evidence="1 2">
    <name type="scientific">Heterorhabditis bacteriophora</name>
    <name type="common">Entomopathogenic nematode worm</name>
    <dbReference type="NCBI Taxonomy" id="37862"/>
    <lineage>
        <taxon>Eukaryota</taxon>
        <taxon>Metazoa</taxon>
        <taxon>Ecdysozoa</taxon>
        <taxon>Nematoda</taxon>
        <taxon>Chromadorea</taxon>
        <taxon>Rhabditida</taxon>
        <taxon>Rhabditina</taxon>
        <taxon>Rhabditomorpha</taxon>
        <taxon>Strongyloidea</taxon>
        <taxon>Heterorhabditidae</taxon>
        <taxon>Heterorhabditis</taxon>
    </lineage>
</organism>
<dbReference type="AlphaFoldDB" id="A0A1I7X1T3"/>
<name>A0A1I7X1T3_HETBA</name>
<accession>A0A1I7X1T3</accession>
<sequence>MQQAKMHRVRSHVSGTPILAEYDQLETKCINKYMAYSAQGFGKLTTTVISIWIEWIAPIAEVSNLVCVFERKYPKYEYFLLAGGEPTVGQHTVAIESKIECQLDNATMKFDFWTNSNGPILRQCIIKQNGDLECQDILPMPNPVNFSIPHSADPFRVRIEVINVRSQDIVLIDNLYYEGRICELSTISIYISSFRTNLINSFQVDDNESTYSVIPTNQRSSPTFKASGLEEFLTEEKSSTATVLSKNHLGVLKVVSIDGSTDEDDTIEVLTTPQQTSELSVCEALSCDFNSQHPCFYGYILILSLILLLSDGAKFGYKVPHVYIWRKYKYFHFLS</sequence>
<dbReference type="WBParaSite" id="Hba_11397">
    <property type="protein sequence ID" value="Hba_11397"/>
    <property type="gene ID" value="Hba_11397"/>
</dbReference>
<dbReference type="Proteomes" id="UP000095283">
    <property type="component" value="Unplaced"/>
</dbReference>